<evidence type="ECO:0000313" key="7">
    <source>
        <dbReference type="Proteomes" id="UP000195913"/>
    </source>
</evidence>
<dbReference type="Pfam" id="PF00392">
    <property type="entry name" value="GntR"/>
    <property type="match status" value="1"/>
</dbReference>
<gene>
    <name evidence="6" type="ORF">FM101_01380</name>
</gene>
<dbReference type="InterPro" id="IPR036390">
    <property type="entry name" value="WH_DNA-bd_sf"/>
</dbReference>
<evidence type="ECO:0000256" key="1">
    <source>
        <dbReference type="ARBA" id="ARBA00023015"/>
    </source>
</evidence>
<organism evidence="6 7">
    <name type="scientific">Arthrobacter rhombi</name>
    <dbReference type="NCBI Taxonomy" id="71253"/>
    <lineage>
        <taxon>Bacteria</taxon>
        <taxon>Bacillati</taxon>
        <taxon>Actinomycetota</taxon>
        <taxon>Actinomycetes</taxon>
        <taxon>Micrococcales</taxon>
        <taxon>Micrococcaceae</taxon>
        <taxon>Arthrobacter</taxon>
    </lineage>
</organism>
<dbReference type="InterPro" id="IPR036388">
    <property type="entry name" value="WH-like_DNA-bd_sf"/>
</dbReference>
<keyword evidence="3" id="KW-0804">Transcription</keyword>
<dbReference type="AlphaFoldDB" id="A0A1R4EYH0"/>
<keyword evidence="2" id="KW-0238">DNA-binding</keyword>
<reference evidence="6 7" key="1">
    <citation type="submission" date="2017-02" db="EMBL/GenBank/DDBJ databases">
        <authorList>
            <person name="Peterson S.W."/>
        </authorList>
    </citation>
    <scope>NUCLEOTIDE SEQUENCE [LARGE SCALE GENOMIC DNA]</scope>
    <source>
        <strain evidence="6 7">B Ar 00.02</strain>
    </source>
</reference>
<protein>
    <submittedName>
        <fullName evidence="6">Putative ribose/arabinose operon repressor, lacI-family transcriptional regulator</fullName>
    </submittedName>
</protein>
<evidence type="ECO:0000256" key="4">
    <source>
        <dbReference type="SAM" id="MobiDB-lite"/>
    </source>
</evidence>
<dbReference type="PANTHER" id="PTHR30146">
    <property type="entry name" value="LACI-RELATED TRANSCRIPTIONAL REPRESSOR"/>
    <property type="match status" value="1"/>
</dbReference>
<dbReference type="SMART" id="SM00345">
    <property type="entry name" value="HTH_GNTR"/>
    <property type="match status" value="1"/>
</dbReference>
<dbReference type="GO" id="GO:0000976">
    <property type="term" value="F:transcription cis-regulatory region binding"/>
    <property type="evidence" value="ECO:0007669"/>
    <property type="project" value="TreeGrafter"/>
</dbReference>
<evidence type="ECO:0000256" key="2">
    <source>
        <dbReference type="ARBA" id="ARBA00023125"/>
    </source>
</evidence>
<dbReference type="Gene3D" id="1.10.10.10">
    <property type="entry name" value="Winged helix-like DNA-binding domain superfamily/Winged helix DNA-binding domain"/>
    <property type="match status" value="1"/>
</dbReference>
<evidence type="ECO:0000259" key="5">
    <source>
        <dbReference type="PROSITE" id="PS50949"/>
    </source>
</evidence>
<dbReference type="PANTHER" id="PTHR30146:SF109">
    <property type="entry name" value="HTH-TYPE TRANSCRIPTIONAL REGULATOR GALS"/>
    <property type="match status" value="1"/>
</dbReference>
<feature type="region of interest" description="Disordered" evidence="4">
    <location>
        <begin position="398"/>
        <end position="417"/>
    </location>
</feature>
<evidence type="ECO:0000256" key="3">
    <source>
        <dbReference type="ARBA" id="ARBA00023163"/>
    </source>
</evidence>
<dbReference type="SUPFAM" id="SSF46785">
    <property type="entry name" value="Winged helix' DNA-binding domain"/>
    <property type="match status" value="1"/>
</dbReference>
<dbReference type="GO" id="GO:0003700">
    <property type="term" value="F:DNA-binding transcription factor activity"/>
    <property type="evidence" value="ECO:0007669"/>
    <property type="project" value="InterPro"/>
</dbReference>
<sequence>MEGMTKGVSVPDYRRLVADQGELRNVRKQPLKFQELSEDLRREILAGTWAVGSKLPTEAQLARETGLSLTTVRRAYEDLVEKGLVIRRQGAGSFVATPPSRALKKPRYTIGVLLPDTQLYYPKVLQGIEEHLTAQGASLQLSTYHYDLSRENSSIQFLLDAGVDGLLLVPTLTGIPDPERRVAELAALPVPVVLLERSLEDLGAADRTEHICSDHQGGAYDAVKHLAGLGHERIAVLTRSNVAGKSANPTQSAVVAGYRSAVADLGLFADGEELPIFSSTKPEWEQDQAEAMYTRLRDSGATAALVFGDREATLLQTAALRRGVNVPEELSLVSYDDEMADIAPIPLTAISPAKHRLGMMAAEILLRRLKEGDACPIYQIRLRPRIVVRESCATVPEAATAGPTDRRAPAATAGPTA</sequence>
<dbReference type="PRINTS" id="PR00035">
    <property type="entry name" value="HTHGNTR"/>
</dbReference>
<dbReference type="Pfam" id="PF13377">
    <property type="entry name" value="Peripla_BP_3"/>
    <property type="match status" value="1"/>
</dbReference>
<keyword evidence="7" id="KW-1185">Reference proteome</keyword>
<keyword evidence="1" id="KW-0805">Transcription regulation</keyword>
<dbReference type="Proteomes" id="UP000195913">
    <property type="component" value="Unassembled WGS sequence"/>
</dbReference>
<dbReference type="InterPro" id="IPR046335">
    <property type="entry name" value="LacI/GalR-like_sensor"/>
</dbReference>
<dbReference type="InterPro" id="IPR028082">
    <property type="entry name" value="Peripla_BP_I"/>
</dbReference>
<dbReference type="CDD" id="cd07377">
    <property type="entry name" value="WHTH_GntR"/>
    <property type="match status" value="1"/>
</dbReference>
<name>A0A1R4EYH0_9MICC</name>
<evidence type="ECO:0000313" key="6">
    <source>
        <dbReference type="EMBL" id="SJM48656.1"/>
    </source>
</evidence>
<dbReference type="Gene3D" id="3.40.50.2300">
    <property type="match status" value="2"/>
</dbReference>
<feature type="domain" description="HTH gntR-type" evidence="5">
    <location>
        <begin position="30"/>
        <end position="98"/>
    </location>
</feature>
<dbReference type="InterPro" id="IPR000524">
    <property type="entry name" value="Tscrpt_reg_HTH_GntR"/>
</dbReference>
<dbReference type="PROSITE" id="PS50949">
    <property type="entry name" value="HTH_GNTR"/>
    <property type="match status" value="1"/>
</dbReference>
<dbReference type="EMBL" id="FUHW01000007">
    <property type="protein sequence ID" value="SJM48656.1"/>
    <property type="molecule type" value="Genomic_DNA"/>
</dbReference>
<proteinExistence type="predicted"/>
<dbReference type="SUPFAM" id="SSF53822">
    <property type="entry name" value="Periplasmic binding protein-like I"/>
    <property type="match status" value="1"/>
</dbReference>
<accession>A0A1R4EYH0</accession>